<evidence type="ECO:0000313" key="3">
    <source>
        <dbReference type="Proteomes" id="UP000190857"/>
    </source>
</evidence>
<proteinExistence type="predicted"/>
<dbReference type="Proteomes" id="UP000190857">
    <property type="component" value="Unassembled WGS sequence"/>
</dbReference>
<protein>
    <submittedName>
        <fullName evidence="2">Uncharacterized protein</fullName>
    </submittedName>
</protein>
<dbReference type="AlphaFoldDB" id="A0A1T5IGU4"/>
<keyword evidence="3" id="KW-1185">Reference proteome</keyword>
<dbReference type="STRING" id="123320.SAMN06309945_0439"/>
<dbReference type="RefSeq" id="WP_079726659.1">
    <property type="nucleotide sequence ID" value="NZ_FUZP01000001.1"/>
</dbReference>
<feature type="region of interest" description="Disordered" evidence="1">
    <location>
        <begin position="76"/>
        <end position="130"/>
    </location>
</feature>
<reference evidence="2 3" key="1">
    <citation type="submission" date="2017-02" db="EMBL/GenBank/DDBJ databases">
        <authorList>
            <person name="Peterson S.W."/>
        </authorList>
    </citation>
    <scope>NUCLEOTIDE SEQUENCE [LARGE SCALE GENOMIC DNA]</scope>
    <source>
        <strain evidence="2 3">VKM Ac-2059</strain>
    </source>
</reference>
<accession>A0A1T5IGU4</accession>
<evidence type="ECO:0000313" key="2">
    <source>
        <dbReference type="EMBL" id="SKC38367.1"/>
    </source>
</evidence>
<name>A0A1T5IGU4_9MICO</name>
<dbReference type="EMBL" id="FUZP01000001">
    <property type="protein sequence ID" value="SKC38367.1"/>
    <property type="molecule type" value="Genomic_DNA"/>
</dbReference>
<dbReference type="OrthoDB" id="5125216at2"/>
<organism evidence="2 3">
    <name type="scientific">Okibacterium fritillariae</name>
    <dbReference type="NCBI Taxonomy" id="123320"/>
    <lineage>
        <taxon>Bacteria</taxon>
        <taxon>Bacillati</taxon>
        <taxon>Actinomycetota</taxon>
        <taxon>Actinomycetes</taxon>
        <taxon>Micrococcales</taxon>
        <taxon>Microbacteriaceae</taxon>
        <taxon>Okibacterium</taxon>
    </lineage>
</organism>
<feature type="compositionally biased region" description="Basic and acidic residues" evidence="1">
    <location>
        <begin position="79"/>
        <end position="92"/>
    </location>
</feature>
<sequence length="130" mass="13641">MKGKVLFVAGLATGYVLGTRAGRERYRQIQTSWAKVWNAKPVQKQVGKVEDFAKARASEVPGVLLNGAKKVVNVVTSDQSKEQKVESAKKAAVDTASEIGKSVKAGTKRSASATAAASADTSADSSDKTE</sequence>
<evidence type="ECO:0000256" key="1">
    <source>
        <dbReference type="SAM" id="MobiDB-lite"/>
    </source>
</evidence>
<feature type="compositionally biased region" description="Low complexity" evidence="1">
    <location>
        <begin position="110"/>
        <end position="124"/>
    </location>
</feature>
<gene>
    <name evidence="2" type="ORF">SAMN06309945_0439</name>
</gene>